<dbReference type="GO" id="GO:0031267">
    <property type="term" value="F:small GTPase binding"/>
    <property type="evidence" value="ECO:0007669"/>
    <property type="project" value="InterPro"/>
</dbReference>
<feature type="compositionally biased region" description="Basic and acidic residues" evidence="3">
    <location>
        <begin position="31"/>
        <end position="47"/>
    </location>
</feature>
<comment type="caution">
    <text evidence="5">The sequence shown here is derived from an EMBL/GenBank/DDBJ whole genome shotgun (WGS) entry which is preliminary data.</text>
</comment>
<dbReference type="PANTHER" id="PTHR45691">
    <property type="entry name" value="PROTEIN DIAPHANOUS"/>
    <property type="match status" value="1"/>
</dbReference>
<dbReference type="GO" id="GO:0030041">
    <property type="term" value="P:actin filament polymerization"/>
    <property type="evidence" value="ECO:0007669"/>
    <property type="project" value="TreeGrafter"/>
</dbReference>
<dbReference type="Gene3D" id="1.10.20.40">
    <property type="entry name" value="Formin, diaphanous GTPase-binding domain"/>
    <property type="match status" value="1"/>
</dbReference>
<organism evidence="5 6">
    <name type="scientific">Acropora cervicornis</name>
    <name type="common">Staghorn coral</name>
    <dbReference type="NCBI Taxonomy" id="6130"/>
    <lineage>
        <taxon>Eukaryota</taxon>
        <taxon>Metazoa</taxon>
        <taxon>Cnidaria</taxon>
        <taxon>Anthozoa</taxon>
        <taxon>Hexacorallia</taxon>
        <taxon>Scleractinia</taxon>
        <taxon>Astrocoeniina</taxon>
        <taxon>Acroporidae</taxon>
        <taxon>Acropora</taxon>
    </lineage>
</organism>
<sequence length="287" mass="33874">MGDRPNSNTGKEGGGILNRITSMRKEKKKRDKDINGHKVKERLKSMQEEPILDQEMEKEIESIKDLPPDEFNKMFEKMLDDMNLSENLRVPIRNRDMTTKVDMLCSFKRRQLVSQKTSQDGLTSPDDYVRELRRTEVSAEHLLKSLQSVRVSLTGRPLRHDKALEAITECGEVENRGRFSKIVDALNDDHTTLKELRNLENDDLNVQLDIFEEHREDDSVEFQHRWKDITVNFEYPLTSPITVVYWWLRKELSRLQYVMCKEIGGQFFLEVIFERFLVLKVPRIFIE</sequence>
<feature type="domain" description="Formin GTPase-binding" evidence="4">
    <location>
        <begin position="63"/>
        <end position="239"/>
    </location>
</feature>
<dbReference type="Pfam" id="PF06367">
    <property type="entry name" value="Drf_FH3"/>
    <property type="match status" value="1"/>
</dbReference>
<evidence type="ECO:0000256" key="3">
    <source>
        <dbReference type="SAM" id="MobiDB-lite"/>
    </source>
</evidence>
<dbReference type="InterPro" id="IPR010473">
    <property type="entry name" value="GTPase-bd"/>
</dbReference>
<dbReference type="AlphaFoldDB" id="A0AAD9Q0U9"/>
<dbReference type="Pfam" id="PF06371">
    <property type="entry name" value="Drf_GBD"/>
    <property type="match status" value="1"/>
</dbReference>
<dbReference type="Gene3D" id="1.10.238.150">
    <property type="entry name" value="Formin, FH3 diaphanous domain"/>
    <property type="match status" value="1"/>
</dbReference>
<reference evidence="5" key="1">
    <citation type="journal article" date="2023" name="G3 (Bethesda)">
        <title>Whole genome assembly and annotation of the endangered Caribbean coral Acropora cervicornis.</title>
        <authorList>
            <person name="Selwyn J.D."/>
            <person name="Vollmer S.V."/>
        </authorList>
    </citation>
    <scope>NUCLEOTIDE SEQUENCE</scope>
    <source>
        <strain evidence="5">K2</strain>
    </source>
</reference>
<keyword evidence="2" id="KW-0175">Coiled coil</keyword>
<proteinExistence type="inferred from homology"/>
<dbReference type="Proteomes" id="UP001249851">
    <property type="component" value="Unassembled WGS sequence"/>
</dbReference>
<evidence type="ECO:0000256" key="1">
    <source>
        <dbReference type="ARBA" id="ARBA00008214"/>
    </source>
</evidence>
<feature type="compositionally biased region" description="Polar residues" evidence="3">
    <location>
        <begin position="1"/>
        <end position="10"/>
    </location>
</feature>
<dbReference type="InterPro" id="IPR016024">
    <property type="entry name" value="ARM-type_fold"/>
</dbReference>
<dbReference type="InterPro" id="IPR010472">
    <property type="entry name" value="FH3_dom"/>
</dbReference>
<dbReference type="InterPro" id="IPR051412">
    <property type="entry name" value="Formin_Homology_Diaphanous_sf"/>
</dbReference>
<dbReference type="EMBL" id="JARQWQ010000085">
    <property type="protein sequence ID" value="KAK2552644.1"/>
    <property type="molecule type" value="Genomic_DNA"/>
</dbReference>
<protein>
    <submittedName>
        <fullName evidence="5">Protein diaphanous-like protein 2</fullName>
    </submittedName>
</protein>
<dbReference type="InterPro" id="IPR044933">
    <property type="entry name" value="DIA_GBD_sf"/>
</dbReference>
<name>A0AAD9Q0U9_ACRCE</name>
<reference evidence="5" key="2">
    <citation type="journal article" date="2023" name="Science">
        <title>Genomic signatures of disease resistance in endangered staghorn corals.</title>
        <authorList>
            <person name="Vollmer S.V."/>
            <person name="Selwyn J.D."/>
            <person name="Despard B.A."/>
            <person name="Roesel C.L."/>
        </authorList>
    </citation>
    <scope>NUCLEOTIDE SEQUENCE</scope>
    <source>
        <strain evidence="5">K2</strain>
    </source>
</reference>
<evidence type="ECO:0000256" key="2">
    <source>
        <dbReference type="ARBA" id="ARBA00023054"/>
    </source>
</evidence>
<dbReference type="SMART" id="SM01140">
    <property type="entry name" value="Drf_GBD"/>
    <property type="match status" value="1"/>
</dbReference>
<keyword evidence="6" id="KW-1185">Reference proteome</keyword>
<feature type="region of interest" description="Disordered" evidence="3">
    <location>
        <begin position="1"/>
        <end position="48"/>
    </location>
</feature>
<dbReference type="SUPFAM" id="SSF48371">
    <property type="entry name" value="ARM repeat"/>
    <property type="match status" value="1"/>
</dbReference>
<evidence type="ECO:0000259" key="4">
    <source>
        <dbReference type="SMART" id="SM01140"/>
    </source>
</evidence>
<dbReference type="GO" id="GO:0005884">
    <property type="term" value="C:actin filament"/>
    <property type="evidence" value="ECO:0007669"/>
    <property type="project" value="TreeGrafter"/>
</dbReference>
<evidence type="ECO:0000313" key="6">
    <source>
        <dbReference type="Proteomes" id="UP001249851"/>
    </source>
</evidence>
<gene>
    <name evidence="5" type="ORF">P5673_026310</name>
</gene>
<dbReference type="PANTHER" id="PTHR45691:SF6">
    <property type="entry name" value="PROTEIN DIAPHANOUS"/>
    <property type="match status" value="1"/>
</dbReference>
<evidence type="ECO:0000313" key="5">
    <source>
        <dbReference type="EMBL" id="KAK2552644.1"/>
    </source>
</evidence>
<comment type="similarity">
    <text evidence="1">Belongs to the formin homology family. Diaphanous subfamily.</text>
</comment>
<accession>A0AAD9Q0U9</accession>
<dbReference type="GO" id="GO:0003779">
    <property type="term" value="F:actin binding"/>
    <property type="evidence" value="ECO:0007669"/>
    <property type="project" value="InterPro"/>
</dbReference>